<protein>
    <submittedName>
        <fullName evidence="2">Polysaccharide pyruvyl transferase WcaK-like protein</fullName>
    </submittedName>
</protein>
<evidence type="ECO:0000313" key="2">
    <source>
        <dbReference type="EMBL" id="MBB5845114.1"/>
    </source>
</evidence>
<organism evidence="2 3">
    <name type="scientific">Conyzicola lurida</name>
    <dbReference type="NCBI Taxonomy" id="1172621"/>
    <lineage>
        <taxon>Bacteria</taxon>
        <taxon>Bacillati</taxon>
        <taxon>Actinomycetota</taxon>
        <taxon>Actinomycetes</taxon>
        <taxon>Micrococcales</taxon>
        <taxon>Microbacteriaceae</taxon>
        <taxon>Conyzicola</taxon>
    </lineage>
</organism>
<dbReference type="InterPro" id="IPR007345">
    <property type="entry name" value="Polysacch_pyruvyl_Trfase"/>
</dbReference>
<reference evidence="2 3" key="1">
    <citation type="submission" date="2020-08" db="EMBL/GenBank/DDBJ databases">
        <title>Sequencing the genomes of 1000 actinobacteria strains.</title>
        <authorList>
            <person name="Klenk H.-P."/>
        </authorList>
    </citation>
    <scope>NUCLEOTIDE SEQUENCE [LARGE SCALE GENOMIC DNA]</scope>
    <source>
        <strain evidence="2 3">DSM 105784</strain>
    </source>
</reference>
<comment type="caution">
    <text evidence="2">The sequence shown here is derived from an EMBL/GenBank/DDBJ whole genome shotgun (WGS) entry which is preliminary data.</text>
</comment>
<evidence type="ECO:0000259" key="1">
    <source>
        <dbReference type="Pfam" id="PF04230"/>
    </source>
</evidence>
<dbReference type="Proteomes" id="UP000536685">
    <property type="component" value="Unassembled WGS sequence"/>
</dbReference>
<dbReference type="PANTHER" id="PTHR36836:SF1">
    <property type="entry name" value="COLANIC ACID BIOSYNTHESIS PROTEIN WCAK"/>
    <property type="match status" value="1"/>
</dbReference>
<gene>
    <name evidence="2" type="ORF">HD599_003437</name>
</gene>
<accession>A0A841AS69</accession>
<sequence>MKILVVSSDRTGDDHVAINLGDALLTDALVQALRARGHSPLVADFGHERHGDGEPRLKLDGVASLVRAVRAADAVIIGGGTLLQDDGPKHGLGGLPRLCATVVGVAKATGTPVGFYAVGCDPVERFLPKMLLRFAVHNVPVFVRETTSAERVNGQLRGTAHVGADASLLLSHRTAPATEGGPLVLTLNRKHAAAVTAEHVSALRAKYGSVVFLNMSQSGDGLTDSAAVEPAALALFDRVTSTLSWPEAESIIAGASAVVGSRMHALYASMLLGRPMVAVSDLPKVVTFATEFEVPRVGSIAEVSSVEPRLANDGVLSAATSRAVKSLDDLLAAL</sequence>
<name>A0A841AS69_9MICO</name>
<proteinExistence type="predicted"/>
<keyword evidence="2" id="KW-0808">Transferase</keyword>
<dbReference type="GO" id="GO:0016740">
    <property type="term" value="F:transferase activity"/>
    <property type="evidence" value="ECO:0007669"/>
    <property type="project" value="UniProtKB-KW"/>
</dbReference>
<dbReference type="AlphaFoldDB" id="A0A841AS69"/>
<dbReference type="Pfam" id="PF04230">
    <property type="entry name" value="PS_pyruv_trans"/>
    <property type="match status" value="1"/>
</dbReference>
<feature type="domain" description="Polysaccharide pyruvyl transferase" evidence="1">
    <location>
        <begin position="19"/>
        <end position="280"/>
    </location>
</feature>
<dbReference type="PANTHER" id="PTHR36836">
    <property type="entry name" value="COLANIC ACID BIOSYNTHESIS PROTEIN WCAK"/>
    <property type="match status" value="1"/>
</dbReference>
<keyword evidence="3" id="KW-1185">Reference proteome</keyword>
<dbReference type="EMBL" id="JACHMJ010000001">
    <property type="protein sequence ID" value="MBB5845114.1"/>
    <property type="molecule type" value="Genomic_DNA"/>
</dbReference>
<dbReference type="RefSeq" id="WP_184239936.1">
    <property type="nucleotide sequence ID" value="NZ_JACHMJ010000001.1"/>
</dbReference>
<evidence type="ECO:0000313" key="3">
    <source>
        <dbReference type="Proteomes" id="UP000536685"/>
    </source>
</evidence>